<dbReference type="Gene3D" id="3.90.230.10">
    <property type="entry name" value="Creatinase/methionine aminopeptidase superfamily"/>
    <property type="match status" value="1"/>
</dbReference>
<dbReference type="SUPFAM" id="SSF53092">
    <property type="entry name" value="Creatinase/prolidase N-terminal domain"/>
    <property type="match status" value="1"/>
</dbReference>
<dbReference type="InterPro" id="IPR036005">
    <property type="entry name" value="Creatinase/aminopeptidase-like"/>
</dbReference>
<dbReference type="InterPro" id="IPR000994">
    <property type="entry name" value="Pept_M24"/>
</dbReference>
<feature type="domain" description="Peptidase M24" evidence="1">
    <location>
        <begin position="147"/>
        <end position="281"/>
    </location>
</feature>
<dbReference type="Gene3D" id="3.40.350.10">
    <property type="entry name" value="Creatinase/prolidase N-terminal domain"/>
    <property type="match status" value="1"/>
</dbReference>
<sequence>MLKNCLQKIIDQNLDGVLFASSANFQYLSGCTSYFWQRSCMNNIAGQFTSKINPEALLYCNKAGKITIICIPTLQHFFKEHHVFISYMDQMEDTLSQVIDGKRIGIGFDCKEWIETTLKEVDPTIETIYAENIFEDLRYIKSPEEIEKMRELAEFTDAAVLHLVKNLKEGMTQFDAEQALMQYGLDHGIQDFSFPPTAGFKTRGTFTTEENYIFPRTSKLVPGTAIAFDVGYMNQGYCSDWGRTVYFGKAPEYIVKGYAALQAGQVAMVNQIIPYKTNINEL</sequence>
<dbReference type="InterPro" id="IPR029149">
    <property type="entry name" value="Creatin/AminoP/Spt16_N"/>
</dbReference>
<accession>A0A645DUY4</accession>
<gene>
    <name evidence="2" type="ORF">SDC9_140231</name>
</gene>
<dbReference type="EMBL" id="VSSQ01039943">
    <property type="protein sequence ID" value="MPM93095.1"/>
    <property type="molecule type" value="Genomic_DNA"/>
</dbReference>
<dbReference type="AlphaFoldDB" id="A0A645DUY4"/>
<name>A0A645DUY4_9ZZZZ</name>
<dbReference type="SUPFAM" id="SSF55920">
    <property type="entry name" value="Creatinase/aminopeptidase"/>
    <property type="match status" value="1"/>
</dbReference>
<dbReference type="PANTHER" id="PTHR46112">
    <property type="entry name" value="AMINOPEPTIDASE"/>
    <property type="match status" value="1"/>
</dbReference>
<protein>
    <recommendedName>
        <fullName evidence="1">Peptidase M24 domain-containing protein</fullName>
    </recommendedName>
</protein>
<evidence type="ECO:0000313" key="2">
    <source>
        <dbReference type="EMBL" id="MPM93095.1"/>
    </source>
</evidence>
<proteinExistence type="predicted"/>
<comment type="caution">
    <text evidence="2">The sequence shown here is derived from an EMBL/GenBank/DDBJ whole genome shotgun (WGS) entry which is preliminary data.</text>
</comment>
<evidence type="ECO:0000259" key="1">
    <source>
        <dbReference type="Pfam" id="PF00557"/>
    </source>
</evidence>
<dbReference type="InterPro" id="IPR050659">
    <property type="entry name" value="Peptidase_M24B"/>
</dbReference>
<reference evidence="2" key="1">
    <citation type="submission" date="2019-08" db="EMBL/GenBank/DDBJ databases">
        <authorList>
            <person name="Kucharzyk K."/>
            <person name="Murdoch R.W."/>
            <person name="Higgins S."/>
            <person name="Loffler F."/>
        </authorList>
    </citation>
    <scope>NUCLEOTIDE SEQUENCE</scope>
</reference>
<dbReference type="PANTHER" id="PTHR46112:SF3">
    <property type="entry name" value="AMINOPEPTIDASE YPDF"/>
    <property type="match status" value="1"/>
</dbReference>
<dbReference type="Pfam" id="PF00557">
    <property type="entry name" value="Peptidase_M24"/>
    <property type="match status" value="1"/>
</dbReference>
<organism evidence="2">
    <name type="scientific">bioreactor metagenome</name>
    <dbReference type="NCBI Taxonomy" id="1076179"/>
    <lineage>
        <taxon>unclassified sequences</taxon>
        <taxon>metagenomes</taxon>
        <taxon>ecological metagenomes</taxon>
    </lineage>
</organism>